<gene>
    <name evidence="2" type="ORF">ACFQWG_12725</name>
</gene>
<protein>
    <submittedName>
        <fullName evidence="2">FAD-dependent oxidoreductase</fullName>
    </submittedName>
</protein>
<evidence type="ECO:0000313" key="2">
    <source>
        <dbReference type="EMBL" id="MFC7582059.1"/>
    </source>
</evidence>
<comment type="caution">
    <text evidence="2">The sequence shown here is derived from an EMBL/GenBank/DDBJ whole genome shotgun (WGS) entry which is preliminary data.</text>
</comment>
<feature type="domain" description="Amine oxidase" evidence="1">
    <location>
        <begin position="16"/>
        <end position="383"/>
    </location>
</feature>
<dbReference type="PANTHER" id="PTHR42923">
    <property type="entry name" value="PROTOPORPHYRINOGEN OXIDASE"/>
    <property type="match status" value="1"/>
</dbReference>
<keyword evidence="3" id="KW-1185">Reference proteome</keyword>
<dbReference type="InterPro" id="IPR050464">
    <property type="entry name" value="Zeta_carotene_desat/Oxidored"/>
</dbReference>
<evidence type="ECO:0000313" key="3">
    <source>
        <dbReference type="Proteomes" id="UP001596527"/>
    </source>
</evidence>
<dbReference type="RefSeq" id="WP_380976341.1">
    <property type="nucleotide sequence ID" value="NZ_JBHTEF010000001.1"/>
</dbReference>
<dbReference type="Gene3D" id="3.30.70.1990">
    <property type="match status" value="1"/>
</dbReference>
<reference evidence="3" key="1">
    <citation type="journal article" date="2019" name="Int. J. Syst. Evol. Microbiol.">
        <title>The Global Catalogue of Microorganisms (GCM) 10K type strain sequencing project: providing services to taxonomists for standard genome sequencing and annotation.</title>
        <authorList>
            <consortium name="The Broad Institute Genomics Platform"/>
            <consortium name="The Broad Institute Genome Sequencing Center for Infectious Disease"/>
            <person name="Wu L."/>
            <person name="Ma J."/>
        </authorList>
    </citation>
    <scope>NUCLEOTIDE SEQUENCE [LARGE SCALE GENOMIC DNA]</scope>
    <source>
        <strain evidence="3">CCUG 56698</strain>
    </source>
</reference>
<dbReference type="InterPro" id="IPR002937">
    <property type="entry name" value="Amino_oxidase"/>
</dbReference>
<dbReference type="InterPro" id="IPR036188">
    <property type="entry name" value="FAD/NAD-bd_sf"/>
</dbReference>
<dbReference type="PANTHER" id="PTHR42923:SF17">
    <property type="entry name" value="AMINE OXIDASE DOMAIN-CONTAINING PROTEIN"/>
    <property type="match status" value="1"/>
</dbReference>
<name>A0ABW2SPH7_9ACTO</name>
<evidence type="ECO:0000259" key="1">
    <source>
        <dbReference type="Pfam" id="PF01593"/>
    </source>
</evidence>
<proteinExistence type="predicted"/>
<dbReference type="SUPFAM" id="SSF51905">
    <property type="entry name" value="FAD/NAD(P)-binding domain"/>
    <property type="match status" value="1"/>
</dbReference>
<dbReference type="Proteomes" id="UP001596527">
    <property type="component" value="Unassembled WGS sequence"/>
</dbReference>
<dbReference type="Pfam" id="PF01593">
    <property type="entry name" value="Amino_oxidase"/>
    <property type="match status" value="1"/>
</dbReference>
<organism evidence="2 3">
    <name type="scientific">Schaalia naturae</name>
    <dbReference type="NCBI Taxonomy" id="635203"/>
    <lineage>
        <taxon>Bacteria</taxon>
        <taxon>Bacillati</taxon>
        <taxon>Actinomycetota</taxon>
        <taxon>Actinomycetes</taxon>
        <taxon>Actinomycetales</taxon>
        <taxon>Actinomycetaceae</taxon>
        <taxon>Schaalia</taxon>
    </lineage>
</organism>
<sequence>MYHRRRTGRAGRRLLLQKKGYHDYTVLEANDRVGGKTYSPKLRGKSIEMGAIMGVPNYDTVKELGAAAGVPEGGPESLAHTDFRRPDGKLYRPFTGLNLWKGARLMYQLNKLDRILKSRYPGYDANGHYGTFYPDLALPLSKFFEKNGVAALTDLYAQPFTSFGYGYFEVVPAAYVLKYLDIPTAKAFVTNDLWTWEDGTQSIFEGLNKVLEHPAVLNSPVTAVVRDQDGVHVTTPAGTQTYDQLIVTTPLEQFAALADADQDERTEFAKILHNDYVTHAIMVRNLPKQSSFIPDNMTGDRLGHPMVFYVRYMGEPDQPIVTYALRNYPGKPPLSVEETRETVLADLKSWGLWVEEVLDEQSWYYFPHVSSEDYAAGWYAKVEGMQGRRRTYYAGEVMSFGDMDETTNYSRGIVDRFFG</sequence>
<dbReference type="EMBL" id="JBHTEF010000001">
    <property type="protein sequence ID" value="MFC7582059.1"/>
    <property type="molecule type" value="Genomic_DNA"/>
</dbReference>
<dbReference type="Gene3D" id="1.10.405.20">
    <property type="match status" value="1"/>
</dbReference>
<accession>A0ABW2SPH7</accession>
<dbReference type="Gene3D" id="3.50.50.60">
    <property type="entry name" value="FAD/NAD(P)-binding domain"/>
    <property type="match status" value="1"/>
</dbReference>